<dbReference type="Proteomes" id="UP000249070">
    <property type="component" value="Unassembled WGS sequence"/>
</dbReference>
<dbReference type="AlphaFoldDB" id="A0AB73TN98"/>
<protein>
    <submittedName>
        <fullName evidence="1">Uncharacterized protein</fullName>
    </submittedName>
</protein>
<proteinExistence type="predicted"/>
<gene>
    <name evidence="1" type="ORF">DKP91_13105</name>
</gene>
<dbReference type="EMBL" id="QHGU01000095">
    <property type="protein sequence ID" value="PZM54082.1"/>
    <property type="molecule type" value="Genomic_DNA"/>
</dbReference>
<reference evidence="1 2" key="1">
    <citation type="submission" date="2018-05" db="EMBL/GenBank/DDBJ databases">
        <title>Vancomycin-resistant Enterococcus faecium strain from Chelyabinsk, Russia.</title>
        <authorList>
            <person name="Gostev V."/>
            <person name="Goncharov A."/>
            <person name="Kolodzhieva V."/>
            <person name="Suvorov A."/>
            <person name="Sidorenko S."/>
            <person name="Zueva L."/>
        </authorList>
    </citation>
    <scope>NUCLEOTIDE SEQUENCE [LARGE SCALE GENOMIC DNA]</scope>
    <source>
        <strain evidence="1 2">20</strain>
    </source>
</reference>
<name>A0AB73TN98_ENTFC</name>
<evidence type="ECO:0000313" key="1">
    <source>
        <dbReference type="EMBL" id="PZM54082.1"/>
    </source>
</evidence>
<comment type="caution">
    <text evidence="1">The sequence shown here is derived from an EMBL/GenBank/DDBJ whole genome shotgun (WGS) entry which is preliminary data.</text>
</comment>
<accession>A0AB73TN98</accession>
<sequence>MTKNVNDLFEEYYDNHNLDESRYSHFSKKQLVIEAEYMHDALQNILKYLDDGGTDLNAIRGEVMDGIYESRI</sequence>
<dbReference type="RefSeq" id="WP_060806722.1">
    <property type="nucleotide sequence ID" value="NZ_CP083922.1"/>
</dbReference>
<organism evidence="1 2">
    <name type="scientific">Enterococcus faecium</name>
    <name type="common">Streptococcus faecium</name>
    <dbReference type="NCBI Taxonomy" id="1352"/>
    <lineage>
        <taxon>Bacteria</taxon>
        <taxon>Bacillati</taxon>
        <taxon>Bacillota</taxon>
        <taxon>Bacilli</taxon>
        <taxon>Lactobacillales</taxon>
        <taxon>Enterococcaceae</taxon>
        <taxon>Enterococcus</taxon>
    </lineage>
</organism>
<evidence type="ECO:0000313" key="2">
    <source>
        <dbReference type="Proteomes" id="UP000249070"/>
    </source>
</evidence>